<dbReference type="GO" id="GO:0005829">
    <property type="term" value="C:cytosol"/>
    <property type="evidence" value="ECO:0007669"/>
    <property type="project" value="TreeGrafter"/>
</dbReference>
<keyword evidence="2" id="KW-0315">Glutamine amidotransferase</keyword>
<dbReference type="CDD" id="cd01653">
    <property type="entry name" value="GATase1"/>
    <property type="match status" value="1"/>
</dbReference>
<evidence type="ECO:0000313" key="2">
    <source>
        <dbReference type="EMBL" id="CAA7601041.1"/>
    </source>
</evidence>
<gene>
    <name evidence="3" type="ORF">DEACI_1369</name>
    <name evidence="2" type="ORF">DEACI_1694</name>
</gene>
<evidence type="ECO:0000259" key="1">
    <source>
        <dbReference type="Pfam" id="PF00117"/>
    </source>
</evidence>
<accession>A0A8S0WXM1</accession>
<dbReference type="SUPFAM" id="SSF52317">
    <property type="entry name" value="Class I glutamine amidotransferase-like"/>
    <property type="match status" value="1"/>
</dbReference>
<dbReference type="Pfam" id="PF00117">
    <property type="entry name" value="GATase"/>
    <property type="match status" value="1"/>
</dbReference>
<dbReference type="PANTHER" id="PTHR42695:SF5">
    <property type="entry name" value="GLUTAMINE AMIDOTRANSFERASE YLR126C-RELATED"/>
    <property type="match status" value="1"/>
</dbReference>
<name>A0A8S0WXM1_9FIRM</name>
<dbReference type="PRINTS" id="PR00097">
    <property type="entry name" value="ANTSNTHASEII"/>
</dbReference>
<reference evidence="3" key="1">
    <citation type="submission" date="2014-11" db="EMBL/GenBank/DDBJ databases">
        <authorList>
            <person name="Hornung B.V."/>
        </authorList>
    </citation>
    <scope>NUCLEOTIDE SEQUENCE</scope>
    <source>
        <strain evidence="3">INE</strain>
    </source>
</reference>
<dbReference type="InterPro" id="IPR017926">
    <property type="entry name" value="GATASE"/>
</dbReference>
<keyword evidence="4" id="KW-1185">Reference proteome</keyword>
<evidence type="ECO:0000313" key="3">
    <source>
        <dbReference type="EMBL" id="CEJ06915.1"/>
    </source>
</evidence>
<dbReference type="Proteomes" id="UP000836597">
    <property type="component" value="Chromosome"/>
</dbReference>
<organism evidence="2">
    <name type="scientific">Acididesulfobacillus acetoxydans</name>
    <dbReference type="NCBI Taxonomy" id="1561005"/>
    <lineage>
        <taxon>Bacteria</taxon>
        <taxon>Bacillati</taxon>
        <taxon>Bacillota</taxon>
        <taxon>Clostridia</taxon>
        <taxon>Eubacteriales</taxon>
        <taxon>Peptococcaceae</taxon>
        <taxon>Acididesulfobacillus</taxon>
    </lineage>
</organism>
<feature type="domain" description="Glutamine amidotransferase" evidence="1">
    <location>
        <begin position="54"/>
        <end position="199"/>
    </location>
</feature>
<dbReference type="AlphaFoldDB" id="A0A8S0WXM1"/>
<dbReference type="KEGG" id="aacx:DEACI_1694"/>
<dbReference type="InterPro" id="IPR029062">
    <property type="entry name" value="Class_I_gatase-like"/>
</dbReference>
<evidence type="ECO:0000313" key="4">
    <source>
        <dbReference type="Proteomes" id="UP001071230"/>
    </source>
</evidence>
<dbReference type="EMBL" id="LR746496">
    <property type="protein sequence ID" value="CAA7601041.1"/>
    <property type="molecule type" value="Genomic_DNA"/>
</dbReference>
<protein>
    <submittedName>
        <fullName evidence="3">Glutamine amidotransferase class-I</fullName>
    </submittedName>
    <submittedName>
        <fullName evidence="2">Glutamine amidotransferase type 1 domain protein</fullName>
    </submittedName>
</protein>
<reference evidence="2" key="2">
    <citation type="submission" date="2020-01" db="EMBL/GenBank/DDBJ databases">
        <authorList>
            <person name="Hornung B."/>
        </authorList>
    </citation>
    <scope>NUCLEOTIDE SEQUENCE</scope>
    <source>
        <strain evidence="2">PacBioINE</strain>
    </source>
</reference>
<dbReference type="EMBL" id="CDGJ01000036">
    <property type="protein sequence ID" value="CEJ06915.1"/>
    <property type="molecule type" value="Genomic_DNA"/>
</dbReference>
<dbReference type="PROSITE" id="PS51273">
    <property type="entry name" value="GATASE_TYPE_1"/>
    <property type="match status" value="1"/>
</dbReference>
<dbReference type="RefSeq" id="WP_240984616.1">
    <property type="nucleotide sequence ID" value="NZ_CDGJ01000036.1"/>
</dbReference>
<dbReference type="InterPro" id="IPR044992">
    <property type="entry name" value="ChyE-like"/>
</dbReference>
<dbReference type="Proteomes" id="UP001071230">
    <property type="component" value="Unassembled WGS sequence"/>
</dbReference>
<dbReference type="PANTHER" id="PTHR42695">
    <property type="entry name" value="GLUTAMINE AMIDOTRANSFERASE YLR126C-RELATED"/>
    <property type="match status" value="1"/>
</dbReference>
<dbReference type="Gene3D" id="3.40.50.880">
    <property type="match status" value="1"/>
</dbReference>
<proteinExistence type="predicted"/>
<sequence>MLLIINNYVTNADLGLREMQALGETCRELAGIEYKVLHFSELGGDVTAALPSLQAVISGGYRDSYESFDLDIFGSEFELTCALRVPFLGICGGHQHLALAYGGSVRRCYYGNEEKGFTSVGVIKQSRLTDGLPEEFPVFQYHNCEIAELPPGFEVLMQSQKCRIQAVKLKGKEVYGVQFHPERFDAEHSAGRTILANFFRLLT</sequence>